<gene>
    <name evidence="1" type="ORF">FC48_GL001792</name>
</gene>
<dbReference type="AlphaFoldDB" id="A0A0R2AUG7"/>
<comment type="caution">
    <text evidence="1">The sequence shown here is derived from an EMBL/GenBank/DDBJ whole genome shotgun (WGS) entry which is preliminary data.</text>
</comment>
<dbReference type="EMBL" id="AYYN01000176">
    <property type="protein sequence ID" value="KRM70266.1"/>
    <property type="molecule type" value="Genomic_DNA"/>
</dbReference>
<accession>A0A0R2AUG7</accession>
<proteinExistence type="predicted"/>
<dbReference type="RefSeq" id="WP_056960474.1">
    <property type="nucleotide sequence ID" value="NZ_AYYN01000176.1"/>
</dbReference>
<reference evidence="1 2" key="1">
    <citation type="journal article" date="2015" name="Genome Announc.">
        <title>Expanding the biotechnology potential of lactobacilli through comparative genomics of 213 strains and associated genera.</title>
        <authorList>
            <person name="Sun Z."/>
            <person name="Harris H.M."/>
            <person name="McCann A."/>
            <person name="Guo C."/>
            <person name="Argimon S."/>
            <person name="Zhang W."/>
            <person name="Yang X."/>
            <person name="Jeffery I.B."/>
            <person name="Cooney J.C."/>
            <person name="Kagawa T.F."/>
            <person name="Liu W."/>
            <person name="Song Y."/>
            <person name="Salvetti E."/>
            <person name="Wrobel A."/>
            <person name="Rasinkangas P."/>
            <person name="Parkhill J."/>
            <person name="Rea M.C."/>
            <person name="O'Sullivan O."/>
            <person name="Ritari J."/>
            <person name="Douillard F.P."/>
            <person name="Paul Ross R."/>
            <person name="Yang R."/>
            <person name="Briner A.E."/>
            <person name="Felis G.E."/>
            <person name="de Vos W.M."/>
            <person name="Barrangou R."/>
            <person name="Klaenhammer T.R."/>
            <person name="Caufield P.W."/>
            <person name="Cui Y."/>
            <person name="Zhang H."/>
            <person name="O'Toole P.W."/>
        </authorList>
    </citation>
    <scope>NUCLEOTIDE SEQUENCE [LARGE SCALE GENOMIC DNA]</scope>
    <source>
        <strain evidence="1 2">DSM 20452</strain>
    </source>
</reference>
<organism evidence="1 2">
    <name type="scientific">Ligilactobacillus murinus DSM 20452 = NBRC 14221</name>
    <dbReference type="NCBI Taxonomy" id="1423772"/>
    <lineage>
        <taxon>Bacteria</taxon>
        <taxon>Bacillati</taxon>
        <taxon>Bacillota</taxon>
        <taxon>Bacilli</taxon>
        <taxon>Lactobacillales</taxon>
        <taxon>Lactobacillaceae</taxon>
        <taxon>Ligilactobacillus</taxon>
    </lineage>
</organism>
<evidence type="ECO:0000313" key="1">
    <source>
        <dbReference type="EMBL" id="KRM70266.1"/>
    </source>
</evidence>
<protein>
    <submittedName>
        <fullName evidence="1">Uncharacterized protein</fullName>
    </submittedName>
</protein>
<evidence type="ECO:0000313" key="2">
    <source>
        <dbReference type="Proteomes" id="UP000051612"/>
    </source>
</evidence>
<dbReference type="Proteomes" id="UP000051612">
    <property type="component" value="Unassembled WGS sequence"/>
</dbReference>
<name>A0A0R2AUG7_9LACO</name>
<sequence>MTEKNYEAVYSASLSREMEDDRYIVIDNESGEILDTANGWGYHSKDNAYRAFEYKLRHGEKDMKPAPTDEEIARKEYEAAREFYKSHRDIQEALVNADAFDDTYTKYDEDGGFTISIHDMTNKKRDRFSPEVVDRILAEYGYTDLEFSPHTLYKIFRKFG</sequence>
<dbReference type="PATRIC" id="fig|1423772.3.peg.1909"/>